<name>J3VR51_CARRU</name>
<comment type="subunit">
    <text evidence="2">Tetramer of two alpha and two beta subunits.</text>
</comment>
<proteinExistence type="inferred from homology"/>
<dbReference type="Proteomes" id="UP000003935">
    <property type="component" value="Chromosome"/>
</dbReference>
<protein>
    <recommendedName>
        <fullName evidence="4">Glycine--tRNA ligase alpha subunit</fullName>
        <ecNumber evidence="3">6.1.1.14</ecNumber>
    </recommendedName>
    <alternativeName>
        <fullName evidence="10">Glycyl-tRNA synthetase alpha subunit</fullName>
    </alternativeName>
</protein>
<dbReference type="PANTHER" id="PTHR30075:SF2">
    <property type="entry name" value="GLYCINE--TRNA LIGASE, CHLOROPLASTIC_MITOCHONDRIAL 2"/>
    <property type="match status" value="1"/>
</dbReference>
<organism evidence="12 13">
    <name type="scientific">Candidatus Carsonella ruddii PC isolate NHV</name>
    <dbReference type="NCBI Taxonomy" id="1202540"/>
    <lineage>
        <taxon>Bacteria</taxon>
        <taxon>Pseudomonadati</taxon>
        <taxon>Pseudomonadota</taxon>
        <taxon>Gammaproteobacteria</taxon>
        <taxon>Oceanospirillales</taxon>
        <taxon>Halomonadaceae</taxon>
        <taxon>Zymobacter group</taxon>
        <taxon>Candidatus Carsonella</taxon>
    </lineage>
</organism>
<dbReference type="STRING" id="1202540.A357_0210"/>
<evidence type="ECO:0000256" key="4">
    <source>
        <dbReference type="ARBA" id="ARBA00018257"/>
    </source>
</evidence>
<keyword evidence="9 12" id="KW-0030">Aminoacyl-tRNA synthetase</keyword>
<keyword evidence="7" id="KW-0067">ATP-binding</keyword>
<evidence type="ECO:0000256" key="3">
    <source>
        <dbReference type="ARBA" id="ARBA00012829"/>
    </source>
</evidence>
<reference evidence="12 13" key="1">
    <citation type="journal article" date="2012" name="Mol. Biol. Evol.">
        <title>Genome reduction and co-evolution between the primary and secondary bacterial symbionts of psyllids.</title>
        <authorList>
            <person name="Sloan D.B."/>
            <person name="Moran N.A."/>
        </authorList>
    </citation>
    <scope>NUCLEOTIDE SEQUENCE [LARGE SCALE GENOMIC DNA]</scope>
    <source>
        <strain evidence="12 13">PC</strain>
    </source>
</reference>
<dbReference type="KEGG" id="crv:A357_0210"/>
<dbReference type="Gene3D" id="3.30.930.10">
    <property type="entry name" value="Bira Bifunctional Protein, Domain 2"/>
    <property type="match status" value="1"/>
</dbReference>
<evidence type="ECO:0000256" key="5">
    <source>
        <dbReference type="ARBA" id="ARBA00022598"/>
    </source>
</evidence>
<dbReference type="PANTHER" id="PTHR30075">
    <property type="entry name" value="GLYCYL-TRNA SYNTHETASE"/>
    <property type="match status" value="1"/>
</dbReference>
<dbReference type="EC" id="6.1.1.14" evidence="3"/>
<dbReference type="OrthoDB" id="9802183at2"/>
<keyword evidence="6" id="KW-0547">Nucleotide-binding</keyword>
<accession>J3VR51</accession>
<dbReference type="GO" id="GO:0006426">
    <property type="term" value="P:glycyl-tRNA aminoacylation"/>
    <property type="evidence" value="ECO:0007669"/>
    <property type="project" value="InterPro"/>
</dbReference>
<dbReference type="HOGENOM" id="CLU_1122971_0_0_6"/>
<evidence type="ECO:0000256" key="9">
    <source>
        <dbReference type="ARBA" id="ARBA00023146"/>
    </source>
</evidence>
<comment type="catalytic activity">
    <reaction evidence="11">
        <text>tRNA(Gly) + glycine + ATP = glycyl-tRNA(Gly) + AMP + diphosphate</text>
        <dbReference type="Rhea" id="RHEA:16013"/>
        <dbReference type="Rhea" id="RHEA-COMP:9664"/>
        <dbReference type="Rhea" id="RHEA-COMP:9683"/>
        <dbReference type="ChEBI" id="CHEBI:30616"/>
        <dbReference type="ChEBI" id="CHEBI:33019"/>
        <dbReference type="ChEBI" id="CHEBI:57305"/>
        <dbReference type="ChEBI" id="CHEBI:78442"/>
        <dbReference type="ChEBI" id="CHEBI:78522"/>
        <dbReference type="ChEBI" id="CHEBI:456215"/>
        <dbReference type="EC" id="6.1.1.14"/>
    </reaction>
</comment>
<sequence>MNFILNNIIFFWKLKKFLFLNKNLQKLGAATFNIKNINFLISKKKFNILFVQECFREFDSILPNNKKLFIHNQIQVLCKPIIFNFINIYIDSIYFIFEKITFKKDNWKSPILGAKGIGFESTVKNLEISQITIFYLFGNKKLYIPILEITYGLERIFFIFYTKIFYNEKYFSINNFFETKNIKILIYIYKKFFSCYNKKNFKISYKILLKISNLFNVFDNLYYNKNYNRIKILILINKLSEKIIEKI</sequence>
<keyword evidence="5" id="KW-0436">Ligase</keyword>
<evidence type="ECO:0000256" key="2">
    <source>
        <dbReference type="ARBA" id="ARBA00011209"/>
    </source>
</evidence>
<evidence type="ECO:0000256" key="8">
    <source>
        <dbReference type="ARBA" id="ARBA00022917"/>
    </source>
</evidence>
<dbReference type="InterPro" id="IPR006194">
    <property type="entry name" value="Gly-tRNA-synth_heterodimer"/>
</dbReference>
<dbReference type="PROSITE" id="PS50861">
    <property type="entry name" value="AA_TRNA_LIGASE_II_GLYAB"/>
    <property type="match status" value="1"/>
</dbReference>
<dbReference type="GO" id="GO:0005524">
    <property type="term" value="F:ATP binding"/>
    <property type="evidence" value="ECO:0007669"/>
    <property type="project" value="UniProtKB-KW"/>
</dbReference>
<dbReference type="SUPFAM" id="SSF55681">
    <property type="entry name" value="Class II aaRS and biotin synthetases"/>
    <property type="match status" value="1"/>
</dbReference>
<dbReference type="InterPro" id="IPR045864">
    <property type="entry name" value="aa-tRNA-synth_II/BPL/LPL"/>
</dbReference>
<dbReference type="InterPro" id="IPR002310">
    <property type="entry name" value="Gly-tRNA_ligase_asu"/>
</dbReference>
<dbReference type="GO" id="GO:0004820">
    <property type="term" value="F:glycine-tRNA ligase activity"/>
    <property type="evidence" value="ECO:0007669"/>
    <property type="project" value="UniProtKB-EC"/>
</dbReference>
<dbReference type="Pfam" id="PF02091">
    <property type="entry name" value="tRNA-synt_2e"/>
    <property type="match status" value="1"/>
</dbReference>
<evidence type="ECO:0000256" key="10">
    <source>
        <dbReference type="ARBA" id="ARBA00031660"/>
    </source>
</evidence>
<comment type="similarity">
    <text evidence="1">Belongs to the class-II aminoacyl-tRNA synthetase family.</text>
</comment>
<keyword evidence="8" id="KW-0648">Protein biosynthesis</keyword>
<evidence type="ECO:0000256" key="11">
    <source>
        <dbReference type="ARBA" id="ARBA00047937"/>
    </source>
</evidence>
<evidence type="ECO:0000256" key="6">
    <source>
        <dbReference type="ARBA" id="ARBA00022741"/>
    </source>
</evidence>
<dbReference type="EMBL" id="CP003545">
    <property type="protein sequence ID" value="AFP84406.1"/>
    <property type="molecule type" value="Genomic_DNA"/>
</dbReference>
<evidence type="ECO:0000256" key="7">
    <source>
        <dbReference type="ARBA" id="ARBA00022840"/>
    </source>
</evidence>
<dbReference type="GO" id="GO:0005829">
    <property type="term" value="C:cytosol"/>
    <property type="evidence" value="ECO:0007669"/>
    <property type="project" value="TreeGrafter"/>
</dbReference>
<dbReference type="PRINTS" id="PR01044">
    <property type="entry name" value="TRNASYNTHGA"/>
</dbReference>
<evidence type="ECO:0000256" key="1">
    <source>
        <dbReference type="ARBA" id="ARBA00008226"/>
    </source>
</evidence>
<evidence type="ECO:0000313" key="12">
    <source>
        <dbReference type="EMBL" id="AFP84406.1"/>
    </source>
</evidence>
<evidence type="ECO:0000313" key="13">
    <source>
        <dbReference type="Proteomes" id="UP000003935"/>
    </source>
</evidence>
<dbReference type="RefSeq" id="WP_014887705.1">
    <property type="nucleotide sequence ID" value="NC_018418.1"/>
</dbReference>
<dbReference type="AlphaFoldDB" id="J3VR51"/>
<dbReference type="PATRIC" id="fig|1202540.3.peg.177"/>
<gene>
    <name evidence="12" type="primary">glyQ</name>
    <name evidence="12" type="ORF">A357_0210</name>
</gene>